<dbReference type="PANTHER" id="PTHR33446">
    <property type="entry name" value="PROTEIN TONB-RELATED"/>
    <property type="match status" value="1"/>
</dbReference>
<accession>A0A9D7PRX7</accession>
<comment type="subcellular location">
    <subcellularLocation>
        <location evidence="1">Cell inner membrane</location>
        <topology evidence="1">Single-pass membrane protein</topology>
        <orientation evidence="1">Periplasmic side</orientation>
    </subcellularLocation>
</comment>
<dbReference type="PANTHER" id="PTHR33446:SF2">
    <property type="entry name" value="PROTEIN TONB"/>
    <property type="match status" value="1"/>
</dbReference>
<evidence type="ECO:0000256" key="7">
    <source>
        <dbReference type="ARBA" id="ARBA00022927"/>
    </source>
</evidence>
<dbReference type="GO" id="GO:0015031">
    <property type="term" value="P:protein transport"/>
    <property type="evidence" value="ECO:0007669"/>
    <property type="project" value="UniProtKB-KW"/>
</dbReference>
<sequence>MPPRLLLLAYIVSLLLHAAVLGGGALNQLLKPPPSRVLLASLRLPPVEVPPAEPLIKDTLAPEEPKPEPKVEPLPAPPPDPRPSATPRPAKAEKAEKREVQAAQRKIAQHTYYPPEAIAGNIEGDVRLLLVLGEDGAISDVQIAASSGHAILDNAAIKAAYAMGRLPGVAAREMLLPVSFRLR</sequence>
<dbReference type="AlphaFoldDB" id="A0A9D7PRX7"/>
<keyword evidence="5" id="KW-0997">Cell inner membrane</keyword>
<dbReference type="Proteomes" id="UP000886689">
    <property type="component" value="Unassembled WGS sequence"/>
</dbReference>
<evidence type="ECO:0000256" key="10">
    <source>
        <dbReference type="SAM" id="MobiDB-lite"/>
    </source>
</evidence>
<dbReference type="EMBL" id="JADJUC010000012">
    <property type="protein sequence ID" value="MBK8524638.1"/>
    <property type="molecule type" value="Genomic_DNA"/>
</dbReference>
<evidence type="ECO:0000256" key="2">
    <source>
        <dbReference type="ARBA" id="ARBA00006555"/>
    </source>
</evidence>
<dbReference type="GO" id="GO:0098797">
    <property type="term" value="C:plasma membrane protein complex"/>
    <property type="evidence" value="ECO:0007669"/>
    <property type="project" value="TreeGrafter"/>
</dbReference>
<organism evidence="12 13">
    <name type="scientific">Candidatus Proximibacter danicus</name>
    <dbReference type="NCBI Taxonomy" id="2954365"/>
    <lineage>
        <taxon>Bacteria</taxon>
        <taxon>Pseudomonadati</taxon>
        <taxon>Pseudomonadota</taxon>
        <taxon>Betaproteobacteria</taxon>
        <taxon>Candidatus Proximibacter</taxon>
    </lineage>
</organism>
<keyword evidence="4" id="KW-1003">Cell membrane</keyword>
<evidence type="ECO:0000256" key="4">
    <source>
        <dbReference type="ARBA" id="ARBA00022475"/>
    </source>
</evidence>
<keyword evidence="7" id="KW-0653">Protein transport</keyword>
<dbReference type="Gene3D" id="3.30.1150.10">
    <property type="match status" value="1"/>
</dbReference>
<comment type="similarity">
    <text evidence="2">Belongs to the TonB family.</text>
</comment>
<evidence type="ECO:0000256" key="1">
    <source>
        <dbReference type="ARBA" id="ARBA00004383"/>
    </source>
</evidence>
<keyword evidence="8" id="KW-1133">Transmembrane helix</keyword>
<evidence type="ECO:0000256" key="5">
    <source>
        <dbReference type="ARBA" id="ARBA00022519"/>
    </source>
</evidence>
<name>A0A9D7PRX7_9PROT</name>
<dbReference type="SUPFAM" id="SSF74653">
    <property type="entry name" value="TolA/TonB C-terminal domain"/>
    <property type="match status" value="1"/>
</dbReference>
<evidence type="ECO:0000256" key="3">
    <source>
        <dbReference type="ARBA" id="ARBA00022448"/>
    </source>
</evidence>
<evidence type="ECO:0000256" key="9">
    <source>
        <dbReference type="ARBA" id="ARBA00023136"/>
    </source>
</evidence>
<feature type="compositionally biased region" description="Basic and acidic residues" evidence="10">
    <location>
        <begin position="90"/>
        <end position="100"/>
    </location>
</feature>
<dbReference type="Pfam" id="PF03544">
    <property type="entry name" value="TonB_C"/>
    <property type="match status" value="1"/>
</dbReference>
<comment type="caution">
    <text evidence="12">The sequence shown here is derived from an EMBL/GenBank/DDBJ whole genome shotgun (WGS) entry which is preliminary data.</text>
</comment>
<evidence type="ECO:0000313" key="12">
    <source>
        <dbReference type="EMBL" id="MBK8524638.1"/>
    </source>
</evidence>
<evidence type="ECO:0000313" key="13">
    <source>
        <dbReference type="Proteomes" id="UP000886689"/>
    </source>
</evidence>
<reference evidence="12" key="1">
    <citation type="submission" date="2020-10" db="EMBL/GenBank/DDBJ databases">
        <title>Connecting structure to function with the recovery of over 1000 high-quality activated sludge metagenome-assembled genomes encoding full-length rRNA genes using long-read sequencing.</title>
        <authorList>
            <person name="Singleton C.M."/>
            <person name="Petriglieri F."/>
            <person name="Kristensen J.M."/>
            <person name="Kirkegaard R.H."/>
            <person name="Michaelsen T.Y."/>
            <person name="Andersen M.H."/>
            <person name="Karst S.M."/>
            <person name="Dueholm M.S."/>
            <person name="Nielsen P.H."/>
            <person name="Albertsen M."/>
        </authorList>
    </citation>
    <scope>NUCLEOTIDE SEQUENCE</scope>
    <source>
        <strain evidence="12">Hirt_18-Q3-R61-65_BATAC.395</strain>
    </source>
</reference>
<gene>
    <name evidence="12" type="ORF">IPL58_11380</name>
</gene>
<keyword evidence="6" id="KW-0812">Transmembrane</keyword>
<evidence type="ECO:0000259" key="11">
    <source>
        <dbReference type="PROSITE" id="PS52015"/>
    </source>
</evidence>
<feature type="compositionally biased region" description="Pro residues" evidence="10">
    <location>
        <begin position="72"/>
        <end position="86"/>
    </location>
</feature>
<keyword evidence="3" id="KW-0813">Transport</keyword>
<dbReference type="NCBIfam" id="TIGR01352">
    <property type="entry name" value="tonB_Cterm"/>
    <property type="match status" value="1"/>
</dbReference>
<proteinExistence type="inferred from homology"/>
<protein>
    <submittedName>
        <fullName evidence="12">Energy transducer TonB</fullName>
    </submittedName>
</protein>
<feature type="domain" description="TonB C-terminal" evidence="11">
    <location>
        <begin position="98"/>
        <end position="183"/>
    </location>
</feature>
<evidence type="ECO:0000256" key="8">
    <source>
        <dbReference type="ARBA" id="ARBA00022989"/>
    </source>
</evidence>
<feature type="region of interest" description="Disordered" evidence="10">
    <location>
        <begin position="52"/>
        <end position="101"/>
    </location>
</feature>
<dbReference type="InterPro" id="IPR006260">
    <property type="entry name" value="TonB/TolA_C"/>
</dbReference>
<keyword evidence="9" id="KW-0472">Membrane</keyword>
<dbReference type="InterPro" id="IPR051045">
    <property type="entry name" value="TonB-dependent_transducer"/>
</dbReference>
<dbReference type="GO" id="GO:0031992">
    <property type="term" value="F:energy transducer activity"/>
    <property type="evidence" value="ECO:0007669"/>
    <property type="project" value="TreeGrafter"/>
</dbReference>
<dbReference type="InterPro" id="IPR037682">
    <property type="entry name" value="TonB_C"/>
</dbReference>
<evidence type="ECO:0000256" key="6">
    <source>
        <dbReference type="ARBA" id="ARBA00022692"/>
    </source>
</evidence>
<dbReference type="PROSITE" id="PS52015">
    <property type="entry name" value="TONB_CTD"/>
    <property type="match status" value="1"/>
</dbReference>
<dbReference type="GO" id="GO:0055085">
    <property type="term" value="P:transmembrane transport"/>
    <property type="evidence" value="ECO:0007669"/>
    <property type="project" value="InterPro"/>
</dbReference>